<keyword evidence="1" id="KW-1133">Transmembrane helix</keyword>
<dbReference type="EMBL" id="VHQG01000001">
    <property type="protein sequence ID" value="TPW77642.1"/>
    <property type="molecule type" value="Genomic_DNA"/>
</dbReference>
<dbReference type="AlphaFoldDB" id="A0A506Y6I3"/>
<sequence length="166" mass="17632">MAALILAIGSLVAPAVLFLFFPLLAVAAAAAIVAILLAVSAARRGRRGPIIVWSIVLASVALVVNSVVFGVVFWQATASWRVNGVQVYTDGGESYTAEYQIGEHGGTETWHRDWAAHWLTKQPGGSLTLTAEPGHEGEPLQCRVLIEGREVANESSTSGSVTCRYD</sequence>
<accession>A0A506Y6I3</accession>
<keyword evidence="1" id="KW-0812">Transmembrane</keyword>
<dbReference type="RefSeq" id="WP_141162170.1">
    <property type="nucleotide sequence ID" value="NZ_VHQG01000001.1"/>
</dbReference>
<feature type="transmembrane region" description="Helical" evidence="1">
    <location>
        <begin position="12"/>
        <end position="38"/>
    </location>
</feature>
<evidence type="ECO:0000256" key="1">
    <source>
        <dbReference type="SAM" id="Phobius"/>
    </source>
</evidence>
<dbReference type="Proteomes" id="UP000316252">
    <property type="component" value="Unassembled WGS sequence"/>
</dbReference>
<comment type="caution">
    <text evidence="2">The sequence shown here is derived from an EMBL/GenBank/DDBJ whole genome shotgun (WGS) entry which is preliminary data.</text>
</comment>
<evidence type="ECO:0000313" key="3">
    <source>
        <dbReference type="Proteomes" id="UP000316252"/>
    </source>
</evidence>
<keyword evidence="3" id="KW-1185">Reference proteome</keyword>
<dbReference type="OrthoDB" id="5084178at2"/>
<gene>
    <name evidence="2" type="ORF">FJ657_02990</name>
</gene>
<feature type="transmembrane region" description="Helical" evidence="1">
    <location>
        <begin position="50"/>
        <end position="74"/>
    </location>
</feature>
<evidence type="ECO:0000313" key="2">
    <source>
        <dbReference type="EMBL" id="TPW77642.1"/>
    </source>
</evidence>
<organism evidence="2 3">
    <name type="scientific">Schumannella soli</name>
    <dbReference type="NCBI Taxonomy" id="2590779"/>
    <lineage>
        <taxon>Bacteria</taxon>
        <taxon>Bacillati</taxon>
        <taxon>Actinomycetota</taxon>
        <taxon>Actinomycetes</taxon>
        <taxon>Micrococcales</taxon>
        <taxon>Microbacteriaceae</taxon>
        <taxon>Schumannella</taxon>
    </lineage>
</organism>
<name>A0A506Y6I3_9MICO</name>
<reference evidence="2 3" key="1">
    <citation type="submission" date="2019-06" db="EMBL/GenBank/DDBJ databases">
        <authorList>
            <person name="Li F."/>
        </authorList>
    </citation>
    <scope>NUCLEOTIDE SEQUENCE [LARGE SCALE GENOMIC DNA]</scope>
    <source>
        <strain evidence="2 3">10F1D-1</strain>
    </source>
</reference>
<evidence type="ECO:0008006" key="4">
    <source>
        <dbReference type="Google" id="ProtNLM"/>
    </source>
</evidence>
<proteinExistence type="predicted"/>
<keyword evidence="1" id="KW-0472">Membrane</keyword>
<protein>
    <recommendedName>
        <fullName evidence="4">DUF4190 domain-containing protein</fullName>
    </recommendedName>
</protein>